<organism evidence="1">
    <name type="scientific">Arundo donax</name>
    <name type="common">Giant reed</name>
    <name type="synonym">Donax arundinaceus</name>
    <dbReference type="NCBI Taxonomy" id="35708"/>
    <lineage>
        <taxon>Eukaryota</taxon>
        <taxon>Viridiplantae</taxon>
        <taxon>Streptophyta</taxon>
        <taxon>Embryophyta</taxon>
        <taxon>Tracheophyta</taxon>
        <taxon>Spermatophyta</taxon>
        <taxon>Magnoliopsida</taxon>
        <taxon>Liliopsida</taxon>
        <taxon>Poales</taxon>
        <taxon>Poaceae</taxon>
        <taxon>PACMAD clade</taxon>
        <taxon>Arundinoideae</taxon>
        <taxon>Arundineae</taxon>
        <taxon>Arundo</taxon>
    </lineage>
</organism>
<dbReference type="AlphaFoldDB" id="A0A0A9FDI2"/>
<reference evidence="1" key="1">
    <citation type="submission" date="2014-09" db="EMBL/GenBank/DDBJ databases">
        <authorList>
            <person name="Magalhaes I.L.F."/>
            <person name="Oliveira U."/>
            <person name="Santos F.R."/>
            <person name="Vidigal T.H.D.A."/>
            <person name="Brescovit A.D."/>
            <person name="Santos A.J."/>
        </authorList>
    </citation>
    <scope>NUCLEOTIDE SEQUENCE</scope>
    <source>
        <tissue evidence="1">Shoot tissue taken approximately 20 cm above the soil surface</tissue>
    </source>
</reference>
<reference evidence="1" key="2">
    <citation type="journal article" date="2015" name="Data Brief">
        <title>Shoot transcriptome of the giant reed, Arundo donax.</title>
        <authorList>
            <person name="Barrero R.A."/>
            <person name="Guerrero F.D."/>
            <person name="Moolhuijzen P."/>
            <person name="Goolsby J.A."/>
            <person name="Tidwell J."/>
            <person name="Bellgard S.E."/>
            <person name="Bellgard M.I."/>
        </authorList>
    </citation>
    <scope>NUCLEOTIDE SEQUENCE</scope>
    <source>
        <tissue evidence="1">Shoot tissue taken approximately 20 cm above the soil surface</tissue>
    </source>
</reference>
<proteinExistence type="predicted"/>
<dbReference type="EMBL" id="GBRH01186821">
    <property type="protein sequence ID" value="JAE11075.1"/>
    <property type="molecule type" value="Transcribed_RNA"/>
</dbReference>
<evidence type="ECO:0000313" key="1">
    <source>
        <dbReference type="EMBL" id="JAE11075.1"/>
    </source>
</evidence>
<accession>A0A0A9FDI2</accession>
<name>A0A0A9FDI2_ARUDO</name>
<protein>
    <submittedName>
        <fullName evidence="1">Uncharacterized protein</fullName>
    </submittedName>
</protein>
<sequence length="71" mass="7796">MLQGDLSSEKQHVSGHSCPRCCPCSTIYSLFLDSRSGSPAFCSCNGCWHAVSPKFYCFALLPTYDLALLED</sequence>